<dbReference type="PROSITE" id="PS50125">
    <property type="entry name" value="GUANYLATE_CYCLASE_2"/>
    <property type="match status" value="1"/>
</dbReference>
<feature type="region of interest" description="Disordered" evidence="8">
    <location>
        <begin position="271"/>
        <end position="293"/>
    </location>
</feature>
<keyword evidence="4" id="KW-1133">Transmembrane helix</keyword>
<keyword evidence="3" id="KW-0547">Nucleotide-binding</keyword>
<feature type="compositionally biased region" description="Basic and acidic residues" evidence="8">
    <location>
        <begin position="850"/>
        <end position="860"/>
    </location>
</feature>
<gene>
    <name evidence="10" type="ORF">GPECTOR_13g695</name>
</gene>
<evidence type="ECO:0000256" key="1">
    <source>
        <dbReference type="ARBA" id="ARBA00004370"/>
    </source>
</evidence>
<dbReference type="GO" id="GO:0004383">
    <property type="term" value="F:guanylate cyclase activity"/>
    <property type="evidence" value="ECO:0007669"/>
    <property type="project" value="TreeGrafter"/>
</dbReference>
<evidence type="ECO:0000256" key="3">
    <source>
        <dbReference type="ARBA" id="ARBA00022741"/>
    </source>
</evidence>
<proteinExistence type="inferred from homology"/>
<dbReference type="PROSITE" id="PS00452">
    <property type="entry name" value="GUANYLATE_CYCLASE_1"/>
    <property type="match status" value="1"/>
</dbReference>
<dbReference type="InterPro" id="IPR029787">
    <property type="entry name" value="Nucleotide_cyclase"/>
</dbReference>
<comment type="caution">
    <text evidence="10">The sequence shown here is derived from an EMBL/GenBank/DDBJ whole genome shotgun (WGS) entry which is preliminary data.</text>
</comment>
<dbReference type="SUPFAM" id="SSF55073">
    <property type="entry name" value="Nucleotide cyclase"/>
    <property type="match status" value="1"/>
</dbReference>
<evidence type="ECO:0000313" key="10">
    <source>
        <dbReference type="EMBL" id="KXZ51208.1"/>
    </source>
</evidence>
<evidence type="ECO:0000313" key="11">
    <source>
        <dbReference type="Proteomes" id="UP000075714"/>
    </source>
</evidence>
<feature type="compositionally biased region" description="Low complexity" evidence="8">
    <location>
        <begin position="275"/>
        <end position="289"/>
    </location>
</feature>
<feature type="compositionally biased region" description="Low complexity" evidence="8">
    <location>
        <begin position="543"/>
        <end position="555"/>
    </location>
</feature>
<dbReference type="InterPro" id="IPR050401">
    <property type="entry name" value="Cyclic_nucleotide_synthase"/>
</dbReference>
<dbReference type="CDD" id="cd07302">
    <property type="entry name" value="CHD"/>
    <property type="match status" value="1"/>
</dbReference>
<evidence type="ECO:0000256" key="2">
    <source>
        <dbReference type="ARBA" id="ARBA00022692"/>
    </source>
</evidence>
<evidence type="ECO:0000256" key="7">
    <source>
        <dbReference type="RuleBase" id="RU000405"/>
    </source>
</evidence>
<dbReference type="AlphaFoldDB" id="A0A150GN54"/>
<organism evidence="10 11">
    <name type="scientific">Gonium pectorale</name>
    <name type="common">Green alga</name>
    <dbReference type="NCBI Taxonomy" id="33097"/>
    <lineage>
        <taxon>Eukaryota</taxon>
        <taxon>Viridiplantae</taxon>
        <taxon>Chlorophyta</taxon>
        <taxon>core chlorophytes</taxon>
        <taxon>Chlorophyceae</taxon>
        <taxon>CS clade</taxon>
        <taxon>Chlamydomonadales</taxon>
        <taxon>Volvocaceae</taxon>
        <taxon>Gonium</taxon>
    </lineage>
</organism>
<feature type="region of interest" description="Disordered" evidence="8">
    <location>
        <begin position="183"/>
        <end position="220"/>
    </location>
</feature>
<comment type="subcellular location">
    <subcellularLocation>
        <location evidence="1">Membrane</location>
    </subcellularLocation>
</comment>
<reference evidence="11" key="1">
    <citation type="journal article" date="2016" name="Nat. Commun.">
        <title>The Gonium pectorale genome demonstrates co-option of cell cycle regulation during the evolution of multicellularity.</title>
        <authorList>
            <person name="Hanschen E.R."/>
            <person name="Marriage T.N."/>
            <person name="Ferris P.J."/>
            <person name="Hamaji T."/>
            <person name="Toyoda A."/>
            <person name="Fujiyama A."/>
            <person name="Neme R."/>
            <person name="Noguchi H."/>
            <person name="Minakuchi Y."/>
            <person name="Suzuki M."/>
            <person name="Kawai-Toyooka H."/>
            <person name="Smith D.R."/>
            <person name="Sparks H."/>
            <person name="Anderson J."/>
            <person name="Bakaric R."/>
            <person name="Luria V."/>
            <person name="Karger A."/>
            <person name="Kirschner M.W."/>
            <person name="Durand P.M."/>
            <person name="Michod R.E."/>
            <person name="Nozaki H."/>
            <person name="Olson B.J."/>
        </authorList>
    </citation>
    <scope>NUCLEOTIDE SEQUENCE [LARGE SCALE GENOMIC DNA]</scope>
    <source>
        <strain evidence="11">NIES-2863</strain>
    </source>
</reference>
<evidence type="ECO:0000256" key="8">
    <source>
        <dbReference type="SAM" id="MobiDB-lite"/>
    </source>
</evidence>
<keyword evidence="2" id="KW-0812">Transmembrane</keyword>
<dbReference type="InterPro" id="IPR018297">
    <property type="entry name" value="A/G_cyclase_CS"/>
</dbReference>
<keyword evidence="6 7" id="KW-0456">Lyase</keyword>
<evidence type="ECO:0000259" key="9">
    <source>
        <dbReference type="PROSITE" id="PS50125"/>
    </source>
</evidence>
<comment type="similarity">
    <text evidence="7">Belongs to the adenylyl cyclase class-4/guanylyl cyclase family.</text>
</comment>
<sequence length="860" mass="89512">MLESIASGQSSFFATIPVPKPGCWSPQCNNAGLKDAYSAPGPAVPGSSVVQPIDPIDSVAAGPQPGSLSHGRANTAMTRYSTAADRVPQSSGLPHRVPSLAAVDGSPAQPTGASRGLMSKITLRHARSAPNISSIGNSSDGSGIAGSGVVGKCSMGDGSVGKGSSARRSAWWLKLKRIVSGKKSHRREEAACSPPTTSSVDAAPTVSIGAPSNRADGQGQLARLQAAPAASEAVPATSTSASRALLQRSWDEVPLWEAQLQRQATAATWFSNTAPPSRSSSQVPVGSSSTRPHRRVREPLWRMMSNSTRPAFDSAPCGGGGGATAVRDRTAFDSAGRCEVGGAERAGASGAAIACGGVNGSNGQPSTANRQPPAASWSREESCLPSAALYPARGTAWSDSDSGSQLETNNRGDVGKQSGAAPIVRSGALRPLLKGLSSRGQHPHGPKQKRSQRRQCQPASAAATGQAAGASNPPPAVPGGGGGGGGGGGTRVGFPYETAEEHFIGYGDDGWEADVGAGRSFVWLQVTVTVKRGCAGEGPTGPQQQHSQQRQGDGSGDLLLLSAVDVTHFMEERRRLEHILKEQEKVLESMFPRHVIEHVVRQAVASAEGDAANSSPYTTFEGEADAGSGLRLPLATSHPAVTVLFADMVGFTSMCNVLQPGAVMAFLNSVFTRFDALCDIYGVYKVETIGDCFMAVGGLVSMDEEGFRAVRPEGTTDELHAVKVMSFAKAMQREVGRIRMPHDRQPLRLRVGLHSGPVMSGIVGAKMPRFCLFGDTVNTASRMESTCEPGGIHASAAAAALLPDESWAPTGGVDVKGKGRMETFMWRGRDSERAGSPMLRNPSRTTDGVSRSDDVLRMRA</sequence>
<dbReference type="PANTHER" id="PTHR11920:SF335">
    <property type="entry name" value="GUANYLATE CYCLASE"/>
    <property type="match status" value="1"/>
</dbReference>
<dbReference type="GO" id="GO:0035556">
    <property type="term" value="P:intracellular signal transduction"/>
    <property type="evidence" value="ECO:0007669"/>
    <property type="project" value="InterPro"/>
</dbReference>
<evidence type="ECO:0000256" key="6">
    <source>
        <dbReference type="ARBA" id="ARBA00023239"/>
    </source>
</evidence>
<dbReference type="GO" id="GO:0000166">
    <property type="term" value="F:nucleotide binding"/>
    <property type="evidence" value="ECO:0007669"/>
    <property type="project" value="UniProtKB-KW"/>
</dbReference>
<dbReference type="Pfam" id="PF00211">
    <property type="entry name" value="Guanylate_cyc"/>
    <property type="match status" value="1"/>
</dbReference>
<feature type="region of interest" description="Disordered" evidence="8">
    <location>
        <begin position="827"/>
        <end position="860"/>
    </location>
</feature>
<evidence type="ECO:0000256" key="4">
    <source>
        <dbReference type="ARBA" id="ARBA00022989"/>
    </source>
</evidence>
<feature type="region of interest" description="Disordered" evidence="8">
    <location>
        <begin position="394"/>
        <end position="494"/>
    </location>
</feature>
<feature type="region of interest" description="Disordered" evidence="8">
    <location>
        <begin position="534"/>
        <end position="555"/>
    </location>
</feature>
<keyword evidence="11" id="KW-1185">Reference proteome</keyword>
<feature type="domain" description="Guanylate cyclase" evidence="9">
    <location>
        <begin position="642"/>
        <end position="784"/>
    </location>
</feature>
<feature type="region of interest" description="Disordered" evidence="8">
    <location>
        <begin position="360"/>
        <end position="382"/>
    </location>
</feature>
<feature type="compositionally biased region" description="Basic residues" evidence="8">
    <location>
        <begin position="441"/>
        <end position="453"/>
    </location>
</feature>
<evidence type="ECO:0000256" key="5">
    <source>
        <dbReference type="ARBA" id="ARBA00023136"/>
    </source>
</evidence>
<dbReference type="GO" id="GO:0007168">
    <property type="term" value="P:receptor guanylyl cyclase signaling pathway"/>
    <property type="evidence" value="ECO:0007669"/>
    <property type="project" value="TreeGrafter"/>
</dbReference>
<dbReference type="GO" id="GO:0001653">
    <property type="term" value="F:peptide receptor activity"/>
    <property type="evidence" value="ECO:0007669"/>
    <property type="project" value="TreeGrafter"/>
</dbReference>
<feature type="compositionally biased region" description="Gly residues" evidence="8">
    <location>
        <begin position="478"/>
        <end position="491"/>
    </location>
</feature>
<dbReference type="FunFam" id="3.30.70.1230:FF:000057">
    <property type="entry name" value="Guanylate cyclase"/>
    <property type="match status" value="1"/>
</dbReference>
<dbReference type="Gene3D" id="3.30.70.1230">
    <property type="entry name" value="Nucleotide cyclase"/>
    <property type="match status" value="1"/>
</dbReference>
<feature type="compositionally biased region" description="Polar residues" evidence="8">
    <location>
        <begin position="361"/>
        <end position="370"/>
    </location>
</feature>
<name>A0A150GN54_GONPE</name>
<dbReference type="EMBL" id="LSYV01000014">
    <property type="protein sequence ID" value="KXZ51208.1"/>
    <property type="molecule type" value="Genomic_DNA"/>
</dbReference>
<keyword evidence="5" id="KW-0472">Membrane</keyword>
<accession>A0A150GN54</accession>
<dbReference type="Proteomes" id="UP000075714">
    <property type="component" value="Unassembled WGS sequence"/>
</dbReference>
<dbReference type="PANTHER" id="PTHR11920">
    <property type="entry name" value="GUANYLYL CYCLASE"/>
    <property type="match status" value="1"/>
</dbReference>
<dbReference type="GO" id="GO:0004016">
    <property type="term" value="F:adenylate cyclase activity"/>
    <property type="evidence" value="ECO:0007669"/>
    <property type="project" value="TreeGrafter"/>
</dbReference>
<dbReference type="InterPro" id="IPR001054">
    <property type="entry name" value="A/G_cyclase"/>
</dbReference>
<protein>
    <recommendedName>
        <fullName evidence="9">Guanylate cyclase domain-containing protein</fullName>
    </recommendedName>
</protein>
<feature type="compositionally biased region" description="Low complexity" evidence="8">
    <location>
        <begin position="459"/>
        <end position="471"/>
    </location>
</feature>
<dbReference type="GO" id="GO:0005886">
    <property type="term" value="C:plasma membrane"/>
    <property type="evidence" value="ECO:0007669"/>
    <property type="project" value="TreeGrafter"/>
</dbReference>
<dbReference type="SMART" id="SM00044">
    <property type="entry name" value="CYCc"/>
    <property type="match status" value="1"/>
</dbReference>
<feature type="compositionally biased region" description="Polar residues" evidence="8">
    <location>
        <begin position="397"/>
        <end position="411"/>
    </location>
</feature>